<dbReference type="RefSeq" id="WP_071905904.1">
    <property type="nucleotide sequence ID" value="NZ_LT607756.1"/>
</dbReference>
<dbReference type="EC" id="5.3.1.1" evidence="7"/>
<dbReference type="GO" id="GO:0006096">
    <property type="term" value="P:glycolytic process"/>
    <property type="evidence" value="ECO:0007669"/>
    <property type="project" value="UniProtKB-UniRule"/>
</dbReference>
<evidence type="ECO:0000256" key="5">
    <source>
        <dbReference type="ARBA" id="ARBA00023235"/>
    </source>
</evidence>
<organism evidence="8 9">
    <name type="scientific">Methanobacterium congolense</name>
    <dbReference type="NCBI Taxonomy" id="118062"/>
    <lineage>
        <taxon>Archaea</taxon>
        <taxon>Methanobacteriati</taxon>
        <taxon>Methanobacteriota</taxon>
        <taxon>Methanomada group</taxon>
        <taxon>Methanobacteria</taxon>
        <taxon>Methanobacteriales</taxon>
        <taxon>Methanobacteriaceae</taxon>
        <taxon>Methanobacterium</taxon>
    </lineage>
</organism>
<dbReference type="EMBL" id="LT607756">
    <property type="protein sequence ID" value="SCG84832.1"/>
    <property type="molecule type" value="Genomic_DNA"/>
</dbReference>
<dbReference type="InterPro" id="IPR035990">
    <property type="entry name" value="TIM_sf"/>
</dbReference>
<dbReference type="NCBIfam" id="NF003302">
    <property type="entry name" value="PRK04302.1"/>
    <property type="match status" value="1"/>
</dbReference>
<comment type="catalytic activity">
    <reaction evidence="7">
        <text>D-glyceraldehyde 3-phosphate = dihydroxyacetone phosphate</text>
        <dbReference type="Rhea" id="RHEA:18585"/>
        <dbReference type="ChEBI" id="CHEBI:57642"/>
        <dbReference type="ChEBI" id="CHEBI:59776"/>
        <dbReference type="EC" id="5.3.1.1"/>
    </reaction>
</comment>
<evidence type="ECO:0000256" key="1">
    <source>
        <dbReference type="ARBA" id="ARBA00019397"/>
    </source>
</evidence>
<evidence type="ECO:0000256" key="4">
    <source>
        <dbReference type="ARBA" id="ARBA00023152"/>
    </source>
</evidence>
<feature type="binding site" evidence="7">
    <location>
        <begin position="13"/>
        <end position="15"/>
    </location>
    <ligand>
        <name>substrate</name>
    </ligand>
</feature>
<dbReference type="HAMAP" id="MF_00147_A">
    <property type="entry name" value="TIM_A"/>
    <property type="match status" value="1"/>
</dbReference>
<dbReference type="KEGG" id="mcub:MCBB_0244"/>
<accession>A0A1D3KZL7</accession>
<dbReference type="InterPro" id="IPR000652">
    <property type="entry name" value="Triosephosphate_isomerase"/>
</dbReference>
<comment type="pathway">
    <text evidence="7">Carbohydrate degradation; glycolysis; D-glyceraldehyde 3-phosphate from glycerone phosphate: step 1/1.</text>
</comment>
<comment type="function">
    <text evidence="7">Involved in the gluconeogenesis. Catalyzes stereospecifically the conversion of dihydroxyacetone phosphate (DHAP) to D-glyceraldehyde-3-phosphate (G3P).</text>
</comment>
<dbReference type="NCBIfam" id="TIGR00419">
    <property type="entry name" value="tim"/>
    <property type="match status" value="1"/>
</dbReference>
<dbReference type="UniPathway" id="UPA00138"/>
<comment type="similarity">
    <text evidence="7">Belongs to the triosephosphate isomerase family.</text>
</comment>
<comment type="pathway">
    <text evidence="7">Carbohydrate biosynthesis; gluconeogenesis.</text>
</comment>
<evidence type="ECO:0000256" key="7">
    <source>
        <dbReference type="HAMAP-Rule" id="MF_00147"/>
    </source>
</evidence>
<keyword evidence="3 7" id="KW-0963">Cytoplasm</keyword>
<dbReference type="GeneID" id="30411108"/>
<keyword evidence="9" id="KW-1185">Reference proteome</keyword>
<dbReference type="InterPro" id="IPR022891">
    <property type="entry name" value="Triosephosphate_isomerase_arc"/>
</dbReference>
<feature type="binding site" evidence="7">
    <location>
        <position position="150"/>
    </location>
    <ligand>
        <name>substrate</name>
    </ligand>
</feature>
<dbReference type="InterPro" id="IPR013785">
    <property type="entry name" value="Aldolase_TIM"/>
</dbReference>
<evidence type="ECO:0000256" key="6">
    <source>
        <dbReference type="ARBA" id="ARBA00044762"/>
    </source>
</evidence>
<reference evidence="8 9" key="1">
    <citation type="submission" date="2016-08" db="EMBL/GenBank/DDBJ databases">
        <authorList>
            <person name="Seilhamer J.J."/>
        </authorList>
    </citation>
    <scope>NUCLEOTIDE SEQUENCE [LARGE SCALE GENOMIC DNA]</scope>
    <source>
        <strain evidence="8">Buetzberg</strain>
    </source>
</reference>
<keyword evidence="2 7" id="KW-0312">Gluconeogenesis</keyword>
<evidence type="ECO:0000256" key="2">
    <source>
        <dbReference type="ARBA" id="ARBA00022432"/>
    </source>
</evidence>
<dbReference type="SUPFAM" id="SSF51351">
    <property type="entry name" value="Triosephosphate isomerase (TIM)"/>
    <property type="match status" value="1"/>
</dbReference>
<protein>
    <recommendedName>
        <fullName evidence="1 7">Triosephosphate isomerase</fullName>
        <shortName evidence="7">TIM</shortName>
        <shortName evidence="7">TPI</shortName>
        <ecNumber evidence="7">5.3.1.1</ecNumber>
    </recommendedName>
    <alternativeName>
        <fullName evidence="7">Triose-phosphate isomerase</fullName>
    </alternativeName>
</protein>
<dbReference type="Proteomes" id="UP000094707">
    <property type="component" value="Chromosome I"/>
</dbReference>
<evidence type="ECO:0000256" key="3">
    <source>
        <dbReference type="ARBA" id="ARBA00022490"/>
    </source>
</evidence>
<comment type="subcellular location">
    <subcellularLocation>
        <location evidence="7">Cytoplasm</location>
    </subcellularLocation>
</comment>
<feature type="active site" description="Proton acceptor" evidence="7">
    <location>
        <position position="145"/>
    </location>
</feature>
<dbReference type="PROSITE" id="PS51440">
    <property type="entry name" value="TIM_2"/>
    <property type="match status" value="1"/>
</dbReference>
<dbReference type="PATRIC" id="fig|129848.4.peg.253"/>
<keyword evidence="5 7" id="KW-0413">Isomerase</keyword>
<dbReference type="UniPathway" id="UPA00109">
    <property type="reaction ID" value="UER00189"/>
</dbReference>
<name>A0A1D3KZL7_9EURY</name>
<comment type="subunit">
    <text evidence="6 7">Homotetramer; dimer of dimers.</text>
</comment>
<evidence type="ECO:0000313" key="8">
    <source>
        <dbReference type="EMBL" id="SCG84832.1"/>
    </source>
</evidence>
<dbReference type="FunFam" id="3.20.20.70:FF:000223">
    <property type="entry name" value="Triosephosphate isomerase"/>
    <property type="match status" value="1"/>
</dbReference>
<dbReference type="STRING" id="118062.MCBB_0244"/>
<keyword evidence="4 7" id="KW-0324">Glycolysis</keyword>
<feature type="binding site" evidence="7">
    <location>
        <begin position="206"/>
        <end position="207"/>
    </location>
    <ligand>
        <name>substrate</name>
    </ligand>
</feature>
<dbReference type="GO" id="GO:0004807">
    <property type="term" value="F:triose-phosphate isomerase activity"/>
    <property type="evidence" value="ECO:0007669"/>
    <property type="project" value="UniProtKB-UniRule"/>
</dbReference>
<dbReference type="OrthoDB" id="9465at2157"/>
<dbReference type="CDD" id="cd00311">
    <property type="entry name" value="TIM"/>
    <property type="match status" value="1"/>
</dbReference>
<gene>
    <name evidence="7 8" type="primary">tpiA</name>
    <name evidence="8" type="ORF">MCBB_0244</name>
</gene>
<dbReference type="AlphaFoldDB" id="A0A1D3KZL7"/>
<evidence type="ECO:0000313" key="9">
    <source>
        <dbReference type="Proteomes" id="UP000094707"/>
    </source>
</evidence>
<dbReference type="GO" id="GO:0005737">
    <property type="term" value="C:cytoplasm"/>
    <property type="evidence" value="ECO:0007669"/>
    <property type="project" value="UniProtKB-SubCell"/>
</dbReference>
<dbReference type="Pfam" id="PF00121">
    <property type="entry name" value="TIM"/>
    <property type="match status" value="1"/>
</dbReference>
<dbReference type="Gene3D" id="3.20.20.70">
    <property type="entry name" value="Aldolase class I"/>
    <property type="match status" value="1"/>
</dbReference>
<feature type="active site" description="Electrophile" evidence="7">
    <location>
        <position position="97"/>
    </location>
</feature>
<dbReference type="GO" id="GO:0006094">
    <property type="term" value="P:gluconeogenesis"/>
    <property type="evidence" value="ECO:0007669"/>
    <property type="project" value="UniProtKB-UniRule"/>
</dbReference>
<feature type="binding site" evidence="7">
    <location>
        <position position="185"/>
    </location>
    <ligand>
        <name>substrate</name>
    </ligand>
</feature>
<sequence length="226" mass="23692">MKQITRTPIVILNFKTYLESTGKRALELAKISGEVAEETGINVVVSPQHADVWQIAKEVEIPVFAQHVDPVDAGGHTGSILMESMMEAGASGTLINHSEQRMKLADIDAVVKKVKANDMVSVVCTNNVETSAAAATLKPNFVAIEPPELIGSGIPVSKAEPEVVEGTVDVIHQINPDVKVLCGAGISAGEDMRAALDLGAEGVLLASGIILADDPKAALLDLVSKI</sequence>
<proteinExistence type="inferred from homology"/>